<dbReference type="InterPro" id="IPR009003">
    <property type="entry name" value="Peptidase_S1_PA"/>
</dbReference>
<comment type="caution">
    <text evidence="1">The sequence shown here is derived from an EMBL/GenBank/DDBJ whole genome shotgun (WGS) entry which is preliminary data.</text>
</comment>
<dbReference type="Gene3D" id="2.40.10.120">
    <property type="match status" value="1"/>
</dbReference>
<gene>
    <name evidence="1" type="ORF">PHAMO_20080</name>
</gene>
<dbReference type="STRING" id="1150626.PHAMO_20080"/>
<name>H8FPV6_MAGML</name>
<reference evidence="1 2" key="1">
    <citation type="journal article" date="2012" name="J. Bacteriol.">
        <title>Draft Genome Sequence of the Purple Photosynthetic Bacterium Phaeospirillum molischianum DSM120, a Particularly Versatile Bacterium.</title>
        <authorList>
            <person name="Duquesne K."/>
            <person name="Prima V."/>
            <person name="Ji B."/>
            <person name="Rouy Z."/>
            <person name="Medigue C."/>
            <person name="Talla E."/>
            <person name="Sturgis J.N."/>
        </authorList>
    </citation>
    <scope>NUCLEOTIDE SEQUENCE [LARGE SCALE GENOMIC DNA]</scope>
    <source>
        <strain evidence="2">DSM120</strain>
    </source>
</reference>
<dbReference type="SUPFAM" id="SSF50494">
    <property type="entry name" value="Trypsin-like serine proteases"/>
    <property type="match status" value="1"/>
</dbReference>
<evidence type="ECO:0000313" key="2">
    <source>
        <dbReference type="Proteomes" id="UP000004169"/>
    </source>
</evidence>
<dbReference type="EMBL" id="CAHP01000012">
    <property type="protein sequence ID" value="CCG40394.1"/>
    <property type="molecule type" value="Genomic_DNA"/>
</dbReference>
<accession>H8FPV6</accession>
<dbReference type="RefSeq" id="WP_002726640.1">
    <property type="nucleotide sequence ID" value="NZ_CAHP01000012.1"/>
</dbReference>
<dbReference type="Proteomes" id="UP000004169">
    <property type="component" value="Unassembled WGS sequence"/>
</dbReference>
<evidence type="ECO:0008006" key="3">
    <source>
        <dbReference type="Google" id="ProtNLM"/>
    </source>
</evidence>
<dbReference type="AlphaFoldDB" id="H8FPV6"/>
<evidence type="ECO:0000313" key="1">
    <source>
        <dbReference type="EMBL" id="CCG40394.1"/>
    </source>
</evidence>
<dbReference type="OrthoDB" id="7337456at2"/>
<sequence length="305" mass="32878">MVSRRLFVLGLGSVAAASILSPSLPSPGRGGEEDDVLAIDPRMEGRTRGFALQCDRSPWVEETGRTCGRVITYRAGVEGRGSCVLLDRFGTVALTTHQVEDWLSSDGTRTVEAVVRFSPRPGEIVETKGLSDIRLHEGLDLAFASIDPAFVASADLMPVVWGAIPNVVVETEIVAVGWALGRDRLHAAQGVCRRFHDIDEQRYTSLGKSGSSGRFFCKIEARLGAYPGMSGGAVFSGGALVGIDNANSPADDIPDLRFTPSWAVWDGYRKLYPDRAAEAVFAPGLRLDRQPMPLSCVADPRAFSR</sequence>
<protein>
    <recommendedName>
        <fullName evidence="3">Serine protease</fullName>
    </recommendedName>
</protein>
<dbReference type="Pfam" id="PF13365">
    <property type="entry name" value="Trypsin_2"/>
    <property type="match status" value="1"/>
</dbReference>
<proteinExistence type="predicted"/>
<keyword evidence="2" id="KW-1185">Reference proteome</keyword>
<organism evidence="1 2">
    <name type="scientific">Magnetospirillum molischianum DSM 120</name>
    <dbReference type="NCBI Taxonomy" id="1150626"/>
    <lineage>
        <taxon>Bacteria</taxon>
        <taxon>Pseudomonadati</taxon>
        <taxon>Pseudomonadota</taxon>
        <taxon>Alphaproteobacteria</taxon>
        <taxon>Rhodospirillales</taxon>
        <taxon>Rhodospirillaceae</taxon>
        <taxon>Magnetospirillum</taxon>
    </lineage>
</organism>